<comment type="caution">
    <text evidence="2">The sequence shown here is derived from an EMBL/GenBank/DDBJ whole genome shotgun (WGS) entry which is preliminary data.</text>
</comment>
<protein>
    <submittedName>
        <fullName evidence="2">Uncharacterized protein</fullName>
    </submittedName>
</protein>
<dbReference type="EMBL" id="JAPFFF010000014">
    <property type="protein sequence ID" value="KAK8870220.1"/>
    <property type="molecule type" value="Genomic_DNA"/>
</dbReference>
<proteinExistence type="predicted"/>
<dbReference type="Proteomes" id="UP001470230">
    <property type="component" value="Unassembled WGS sequence"/>
</dbReference>
<gene>
    <name evidence="2" type="ORF">M9Y10_008097</name>
</gene>
<organism evidence="2 3">
    <name type="scientific">Tritrichomonas musculus</name>
    <dbReference type="NCBI Taxonomy" id="1915356"/>
    <lineage>
        <taxon>Eukaryota</taxon>
        <taxon>Metamonada</taxon>
        <taxon>Parabasalia</taxon>
        <taxon>Tritrichomonadida</taxon>
        <taxon>Tritrichomonadidae</taxon>
        <taxon>Tritrichomonas</taxon>
    </lineage>
</organism>
<evidence type="ECO:0000313" key="2">
    <source>
        <dbReference type="EMBL" id="KAK8870220.1"/>
    </source>
</evidence>
<keyword evidence="3" id="KW-1185">Reference proteome</keyword>
<feature type="region of interest" description="Disordered" evidence="1">
    <location>
        <begin position="12"/>
        <end position="33"/>
    </location>
</feature>
<accession>A0ABR2IZJ0</accession>
<feature type="compositionally biased region" description="Basic and acidic residues" evidence="1">
    <location>
        <begin position="12"/>
        <end position="22"/>
    </location>
</feature>
<sequence length="163" mass="19589">MNSCFNTNEVLNEKDGRFDHSQSESTDSDGEIQSSNLKINGFRKLINVLPTYEYEIPKPKRNQKKLRSIGNIRSQEENEEIYSMNRIETDNNRFVSYYDAFSYVAKHCQKYHSKYTRENCRQYLKDCYIIDFSHDEFIPIMAHLSKRDFNKYFSKSQRELKYL</sequence>
<evidence type="ECO:0000256" key="1">
    <source>
        <dbReference type="SAM" id="MobiDB-lite"/>
    </source>
</evidence>
<evidence type="ECO:0000313" key="3">
    <source>
        <dbReference type="Proteomes" id="UP001470230"/>
    </source>
</evidence>
<reference evidence="2 3" key="1">
    <citation type="submission" date="2024-04" db="EMBL/GenBank/DDBJ databases">
        <title>Tritrichomonas musculus Genome.</title>
        <authorList>
            <person name="Alves-Ferreira E."/>
            <person name="Grigg M."/>
            <person name="Lorenzi H."/>
            <person name="Galac M."/>
        </authorList>
    </citation>
    <scope>NUCLEOTIDE SEQUENCE [LARGE SCALE GENOMIC DNA]</scope>
    <source>
        <strain evidence="2 3">EAF2021</strain>
    </source>
</reference>
<name>A0ABR2IZJ0_9EUKA</name>